<evidence type="ECO:0000259" key="5">
    <source>
        <dbReference type="PROSITE" id="PS50977"/>
    </source>
</evidence>
<dbReference type="InterPro" id="IPR001647">
    <property type="entry name" value="HTH_TetR"/>
</dbReference>
<dbReference type="InterPro" id="IPR036271">
    <property type="entry name" value="Tet_transcr_reg_TetR-rel_C_sf"/>
</dbReference>
<evidence type="ECO:0000256" key="3">
    <source>
        <dbReference type="ARBA" id="ARBA00023163"/>
    </source>
</evidence>
<proteinExistence type="predicted"/>
<evidence type="ECO:0000256" key="4">
    <source>
        <dbReference type="PROSITE-ProRule" id="PRU00335"/>
    </source>
</evidence>
<dbReference type="RefSeq" id="WP_187995803.1">
    <property type="nucleotide sequence ID" value="NZ_JACEXG010000001.1"/>
</dbReference>
<evidence type="ECO:0000313" key="6">
    <source>
        <dbReference type="EMBL" id="MBM9432133.1"/>
    </source>
</evidence>
<name>A0ABS2TDE6_9ACTO</name>
<dbReference type="PANTHER" id="PTHR47506">
    <property type="entry name" value="TRANSCRIPTIONAL REGULATORY PROTEIN"/>
    <property type="match status" value="1"/>
</dbReference>
<evidence type="ECO:0000256" key="2">
    <source>
        <dbReference type="ARBA" id="ARBA00023125"/>
    </source>
</evidence>
<organism evidence="6 7">
    <name type="scientific">Flaviflexus equikiangi</name>
    <dbReference type="NCBI Taxonomy" id="2758573"/>
    <lineage>
        <taxon>Bacteria</taxon>
        <taxon>Bacillati</taxon>
        <taxon>Actinomycetota</taxon>
        <taxon>Actinomycetes</taxon>
        <taxon>Actinomycetales</taxon>
        <taxon>Actinomycetaceae</taxon>
        <taxon>Flaviflexus</taxon>
    </lineage>
</organism>
<comment type="caution">
    <text evidence="6">The sequence shown here is derived from an EMBL/GenBank/DDBJ whole genome shotgun (WGS) entry which is preliminary data.</text>
</comment>
<dbReference type="InterPro" id="IPR009057">
    <property type="entry name" value="Homeodomain-like_sf"/>
</dbReference>
<dbReference type="PROSITE" id="PS50977">
    <property type="entry name" value="HTH_TETR_2"/>
    <property type="match status" value="1"/>
</dbReference>
<protein>
    <submittedName>
        <fullName evidence="6">TetR/AcrR family transcriptional regulator</fullName>
    </submittedName>
</protein>
<dbReference type="SUPFAM" id="SSF48498">
    <property type="entry name" value="Tetracyclin repressor-like, C-terminal domain"/>
    <property type="match status" value="1"/>
</dbReference>
<feature type="domain" description="HTH tetR-type" evidence="5">
    <location>
        <begin position="6"/>
        <end position="66"/>
    </location>
</feature>
<keyword evidence="1" id="KW-0805">Transcription regulation</keyword>
<evidence type="ECO:0000313" key="7">
    <source>
        <dbReference type="Proteomes" id="UP000705983"/>
    </source>
</evidence>
<dbReference type="Proteomes" id="UP000705983">
    <property type="component" value="Unassembled WGS sequence"/>
</dbReference>
<dbReference type="Gene3D" id="1.10.357.10">
    <property type="entry name" value="Tetracycline Repressor, domain 2"/>
    <property type="match status" value="1"/>
</dbReference>
<dbReference type="PANTHER" id="PTHR47506:SF1">
    <property type="entry name" value="HTH-TYPE TRANSCRIPTIONAL REGULATOR YJDC"/>
    <property type="match status" value="1"/>
</dbReference>
<dbReference type="SUPFAM" id="SSF46689">
    <property type="entry name" value="Homeodomain-like"/>
    <property type="match status" value="1"/>
</dbReference>
<gene>
    <name evidence="6" type="ORF">JVW63_00180</name>
</gene>
<keyword evidence="2 4" id="KW-0238">DNA-binding</keyword>
<evidence type="ECO:0000256" key="1">
    <source>
        <dbReference type="ARBA" id="ARBA00023015"/>
    </source>
</evidence>
<reference evidence="7" key="1">
    <citation type="submission" date="2021-02" db="EMBL/GenBank/DDBJ databases">
        <title>Leucobacter sp. CX169.</title>
        <authorList>
            <person name="Cheng Y."/>
        </authorList>
    </citation>
    <scope>NUCLEOTIDE SEQUENCE [LARGE SCALE GENOMIC DNA]</scope>
    <source>
        <strain evidence="7">JY899</strain>
    </source>
</reference>
<dbReference type="EMBL" id="JAFFJS010000001">
    <property type="protein sequence ID" value="MBM9432133.1"/>
    <property type="molecule type" value="Genomic_DNA"/>
</dbReference>
<sequence length="200" mass="21450">MGRPQAFDTDAVVRSARNVFWRLGYESTSVPDLEAATGLNRSSIYHAFGSKRGLFDTSVESYLTEVVRPRLEPLTGEKISPRALVDYLVALRSALAERSALASHGCMLINTAGARIGQDEAVREAIAGYQRELRAAFLRGLQAAHPELDDETADLGSRIIASLVITALALTRADFDAAMENVNTAIELAVSANTGGSVRG</sequence>
<dbReference type="Pfam" id="PF00440">
    <property type="entry name" value="TetR_N"/>
    <property type="match status" value="1"/>
</dbReference>
<accession>A0ABS2TDE6</accession>
<keyword evidence="3" id="KW-0804">Transcription</keyword>
<feature type="DNA-binding region" description="H-T-H motif" evidence="4">
    <location>
        <begin position="29"/>
        <end position="48"/>
    </location>
</feature>
<keyword evidence="7" id="KW-1185">Reference proteome</keyword>